<name>A0A9K3PR76_9STRA</name>
<dbReference type="OrthoDB" id="427480at2759"/>
<gene>
    <name evidence="5" type="ORF">IV203_001067</name>
</gene>
<dbReference type="InterPro" id="IPR050154">
    <property type="entry name" value="UbiB_kinase"/>
</dbReference>
<evidence type="ECO:0000256" key="2">
    <source>
        <dbReference type="SAM" id="MobiDB-lite"/>
    </source>
</evidence>
<keyword evidence="3" id="KW-0732">Signal</keyword>
<reference evidence="5" key="1">
    <citation type="journal article" date="2021" name="Sci. Rep.">
        <title>Diploid genomic architecture of Nitzschia inconspicua, an elite biomass production diatom.</title>
        <authorList>
            <person name="Oliver A."/>
            <person name="Podell S."/>
            <person name="Pinowska A."/>
            <person name="Traller J.C."/>
            <person name="Smith S.R."/>
            <person name="McClure R."/>
            <person name="Beliaev A."/>
            <person name="Bohutskyi P."/>
            <person name="Hill E.A."/>
            <person name="Rabines A."/>
            <person name="Zheng H."/>
            <person name="Allen L.Z."/>
            <person name="Kuo A."/>
            <person name="Grigoriev I.V."/>
            <person name="Allen A.E."/>
            <person name="Hazlebeck D."/>
            <person name="Allen E.E."/>
        </authorList>
    </citation>
    <scope>NUCLEOTIDE SEQUENCE</scope>
    <source>
        <strain evidence="5">Hildebrandi</strain>
    </source>
</reference>
<reference evidence="5" key="2">
    <citation type="submission" date="2021-04" db="EMBL/GenBank/DDBJ databases">
        <authorList>
            <person name="Podell S."/>
        </authorList>
    </citation>
    <scope>NUCLEOTIDE SEQUENCE</scope>
    <source>
        <strain evidence="5">Hildebrandi</strain>
    </source>
</reference>
<proteinExistence type="inferred from homology"/>
<feature type="signal peptide" evidence="3">
    <location>
        <begin position="1"/>
        <end position="27"/>
    </location>
</feature>
<feature type="compositionally biased region" description="Basic and acidic residues" evidence="2">
    <location>
        <begin position="73"/>
        <end position="83"/>
    </location>
</feature>
<evidence type="ECO:0000259" key="4">
    <source>
        <dbReference type="Pfam" id="PF03109"/>
    </source>
</evidence>
<sequence>MRHIKGMSRLQVMLLFVATLLVSPFSGDGVGVRLVQGFASSQTALVSPSPFPSLLNQSPLRRRPYGCYATTKEKQQVNGKGDETTVSNDDDDDKPTEVWVVNGDVIDDENKPKPPLMIGDFNASAQVFELMDEISRRINEGSTELVQNITNVVDEQMNQLPESAALELTEYISDLAMKLQKAQMEEMQRQMEELEKLFVSPLERVAFSDAPLFELDQKQIQQLPRDIEFEKENKDERTLILTGANSTLTKSARMRTAELIQNFNVAPMYYSVALLYRWFQKASYPSVYLLSAYKGLANIVKTRGGPPRKFRRGKHEQTYEEYLKDAEAFQSGWKRTGQIAAKGPWARKWAILRRSAEVWAYFSSFYLKDRRIANKYNSGKWSEDKFKAERSKLGAEITQNLLRLGPTFIKVGQLFSTRIDIVPKEYIDQLKLLQDNVPPFSGETAVEIIEEELGKPIDQIYDTFERKALAGASLGQVHVATKGDDIFAVKVQRKYLKELFEVDLGQLRQLAVFADAIDVTSEGGLFDKNTQRDWLSVYEENKRLLYEEIDYRNELTNCERFRKNFDSPKFRHIRVPKTYAEYSTDKVLTMEFLPGVKITDLEKIAELELDPVDISIKSAEAFLEQLCRHGFFHCDPHPGNISVEKGPDGKARLIFYDFGMMDSFGAVERKGFVDFMFAVYYDSNVKDACDALERMGMLRTGPDLDRVAIERVGQDFIDRFQRTLKRDENWENELTPEEQKEIIRSRRAQLGEEFLSLNRDSPFIFPPTWTFVLRAFFTLDGIGKTLNPKYDLTRIMLPYLKELIDLKDGSALKTTLLRIGKRVGLRPEDINQVITQPRRTAQVEDIVNRLEKGDFKLRVRALEVERQNERSKLVLRNSYEGILLGIFFQAGISLLTVGSGINGAKPLSRVFLGAATFLAARIPFNILKVRQLDKYYERYDMKQ</sequence>
<protein>
    <submittedName>
        <fullName evidence="5">ABC-1 domain containing protein</fullName>
    </submittedName>
</protein>
<comment type="caution">
    <text evidence="5">The sequence shown here is derived from an EMBL/GenBank/DDBJ whole genome shotgun (WGS) entry which is preliminary data.</text>
</comment>
<dbReference type="Proteomes" id="UP000693970">
    <property type="component" value="Unassembled WGS sequence"/>
</dbReference>
<organism evidence="5 6">
    <name type="scientific">Nitzschia inconspicua</name>
    <dbReference type="NCBI Taxonomy" id="303405"/>
    <lineage>
        <taxon>Eukaryota</taxon>
        <taxon>Sar</taxon>
        <taxon>Stramenopiles</taxon>
        <taxon>Ochrophyta</taxon>
        <taxon>Bacillariophyta</taxon>
        <taxon>Bacillariophyceae</taxon>
        <taxon>Bacillariophycidae</taxon>
        <taxon>Bacillariales</taxon>
        <taxon>Bacillariaceae</taxon>
        <taxon>Nitzschia</taxon>
    </lineage>
</organism>
<accession>A0A9K3PR76</accession>
<dbReference type="EMBL" id="JAGRRH010000015">
    <property type="protein sequence ID" value="KAG7356381.1"/>
    <property type="molecule type" value="Genomic_DNA"/>
</dbReference>
<dbReference type="PANTHER" id="PTHR10566:SF113">
    <property type="entry name" value="PROTEIN ACTIVITY OF BC1 COMPLEX KINASE 7, CHLOROPLASTIC"/>
    <property type="match status" value="1"/>
</dbReference>
<keyword evidence="6" id="KW-1185">Reference proteome</keyword>
<dbReference type="AlphaFoldDB" id="A0A9K3PR76"/>
<feature type="region of interest" description="Disordered" evidence="2">
    <location>
        <begin position="73"/>
        <end position="95"/>
    </location>
</feature>
<feature type="chain" id="PRO_5039942998" evidence="3">
    <location>
        <begin position="28"/>
        <end position="943"/>
    </location>
</feature>
<dbReference type="CDD" id="cd05121">
    <property type="entry name" value="ABC1_ADCK3-like"/>
    <property type="match status" value="1"/>
</dbReference>
<evidence type="ECO:0000313" key="6">
    <source>
        <dbReference type="Proteomes" id="UP000693970"/>
    </source>
</evidence>
<comment type="similarity">
    <text evidence="1">Belongs to the protein kinase superfamily. ADCK protein kinase family.</text>
</comment>
<evidence type="ECO:0000256" key="3">
    <source>
        <dbReference type="SAM" id="SignalP"/>
    </source>
</evidence>
<evidence type="ECO:0000256" key="1">
    <source>
        <dbReference type="ARBA" id="ARBA00009670"/>
    </source>
</evidence>
<dbReference type="InterPro" id="IPR004147">
    <property type="entry name" value="ABC1_dom"/>
</dbReference>
<dbReference type="PANTHER" id="PTHR10566">
    <property type="entry name" value="CHAPERONE-ACTIVITY OF BC1 COMPLEX CABC1 -RELATED"/>
    <property type="match status" value="1"/>
</dbReference>
<dbReference type="Pfam" id="PF03109">
    <property type="entry name" value="ABC1"/>
    <property type="match status" value="1"/>
</dbReference>
<evidence type="ECO:0000313" key="5">
    <source>
        <dbReference type="EMBL" id="KAG7356381.1"/>
    </source>
</evidence>
<feature type="domain" description="ABC1 atypical kinase-like" evidence="4">
    <location>
        <begin position="433"/>
        <end position="680"/>
    </location>
</feature>